<evidence type="ECO:0000256" key="9">
    <source>
        <dbReference type="ARBA" id="ARBA00022989"/>
    </source>
</evidence>
<feature type="transmembrane region" description="Helical" evidence="15">
    <location>
        <begin position="373"/>
        <end position="395"/>
    </location>
</feature>
<evidence type="ECO:0000256" key="11">
    <source>
        <dbReference type="ARBA" id="ARBA00044053"/>
    </source>
</evidence>
<dbReference type="InterPro" id="IPR011055">
    <property type="entry name" value="Dup_hybrid_motif"/>
</dbReference>
<evidence type="ECO:0000313" key="19">
    <source>
        <dbReference type="EMBL" id="OAX52765.1"/>
    </source>
</evidence>
<dbReference type="PANTHER" id="PTHR30175">
    <property type="entry name" value="PHOSPHOTRANSFERASE SYSTEM TRANSPORT PROTEIN"/>
    <property type="match status" value="1"/>
</dbReference>
<protein>
    <recommendedName>
        <fullName evidence="11">protein-N(pi)-phosphohistidine--sucrose phosphotransferase</fullName>
        <ecNumber evidence="11">2.7.1.211</ecNumber>
    </recommendedName>
</protein>
<dbReference type="NCBIfam" id="TIGR01996">
    <property type="entry name" value="PTS-II-BC-sucr"/>
    <property type="match status" value="1"/>
</dbReference>
<dbReference type="InterPro" id="IPR001127">
    <property type="entry name" value="PTS_EIIA_1_perm"/>
</dbReference>
<evidence type="ECO:0000256" key="15">
    <source>
        <dbReference type="SAM" id="Phobius"/>
    </source>
</evidence>
<feature type="transmembrane region" description="Helical" evidence="15">
    <location>
        <begin position="444"/>
        <end position="463"/>
    </location>
</feature>
<evidence type="ECO:0000256" key="13">
    <source>
        <dbReference type="ARBA" id="ARBA00048931"/>
    </source>
</evidence>
<dbReference type="GO" id="GO:0016301">
    <property type="term" value="F:kinase activity"/>
    <property type="evidence" value="ECO:0007669"/>
    <property type="project" value="UniProtKB-KW"/>
</dbReference>
<feature type="domain" description="PTS EIIC type-1" evidence="18">
    <location>
        <begin position="106"/>
        <end position="480"/>
    </location>
</feature>
<dbReference type="InterPro" id="IPR050558">
    <property type="entry name" value="PTS_Sugar-Specific_Components"/>
</dbReference>
<feature type="transmembrane region" description="Helical" evidence="15">
    <location>
        <begin position="152"/>
        <end position="177"/>
    </location>
</feature>
<dbReference type="SUPFAM" id="SSF51261">
    <property type="entry name" value="Duplicated hybrid motif"/>
    <property type="match status" value="1"/>
</dbReference>
<dbReference type="Pfam" id="PF00358">
    <property type="entry name" value="PTS_EIIA_1"/>
    <property type="match status" value="1"/>
</dbReference>
<feature type="transmembrane region" description="Helical" evidence="15">
    <location>
        <begin position="107"/>
        <end position="132"/>
    </location>
</feature>
<dbReference type="CDD" id="cd00212">
    <property type="entry name" value="PTS_IIB_glc"/>
    <property type="match status" value="1"/>
</dbReference>
<reference evidence="19" key="1">
    <citation type="submission" date="2016-06" db="EMBL/GenBank/DDBJ databases">
        <title>Identification of putative biosynthetic pathways for the production of bioactive secondary metabolites by the marine actinomycete Kocuria kristinae RUTW2-3.</title>
        <authorList>
            <person name="Waterworth S.C."/>
            <person name="Walmsley T.A."/>
            <person name="Matongo T."/>
            <person name="Davies-Coleman M.T."/>
            <person name="Dorrington R.A."/>
        </authorList>
    </citation>
    <scope>NUCLEOTIDE SEQUENCE [LARGE SCALE GENOMIC DNA]</scope>
    <source>
        <strain evidence="19">RUTW2-3</strain>
    </source>
</reference>
<evidence type="ECO:0000256" key="10">
    <source>
        <dbReference type="ARBA" id="ARBA00023136"/>
    </source>
</evidence>
<comment type="function">
    <text evidence="12">The phosphoenolpyruvate-dependent sugar phosphotransferase system (sugar PTS), a major carbohydrate active transport system, catalyzes the phosphorylation of incoming sugar substrates concomitantly with their translocation across the cell membrane. This system is involved in sucrose transport.</text>
</comment>
<evidence type="ECO:0000256" key="14">
    <source>
        <dbReference type="PROSITE-ProRule" id="PRU00421"/>
    </source>
</evidence>
<feature type="transmembrane region" description="Helical" evidence="15">
    <location>
        <begin position="299"/>
        <end position="321"/>
    </location>
</feature>
<evidence type="ECO:0000259" key="16">
    <source>
        <dbReference type="PROSITE" id="PS51093"/>
    </source>
</evidence>
<dbReference type="InterPro" id="IPR036878">
    <property type="entry name" value="Glu_permease_IIB"/>
</dbReference>
<evidence type="ECO:0000256" key="12">
    <source>
        <dbReference type="ARBA" id="ARBA00045139"/>
    </source>
</evidence>
<sequence length="670" mass="69969">MEHAAVAERVVDAVGGPSNIQAAAHCATRLRFVLQDSDEVDQAALDADPDLKGTFEGGGMFQVIVGPGDVDRVFAHLAPLGVKEVSKDELKQVADQRSSWFVRFLKVFADIFVPLIPVLVGGGMLMALNNVLTAEGLMPWYGGQSFIEANPAWEGLAGIINMLAAAPFAFLPILVGFSAAKRFGGNPYLGAAMGMAMVMPQLVNGYDVAQALAENRMTYWDVFGLQVQQSGYQGTVLPILVVAFILANLEKGLNRVLKGTIGFIFTPTLSLLITGFITFVAIGPFLFTAGDALGRGIEWLYTVAGPLGGMVFAFFYSPIVITGLHQSFPPIELQLIAAGGSFIFPIASMANAAQGAACLAVYLTTREKKLKGVAGASSFSAFLGITEPAIFGVNLRLRYPLFIGMGAAAVGGALVALMNIRAVALGAAGYLGFVSIRATDIGRFFIALLITTAISFAVTYAVARRKVGAAQRNAAAAAEGAAVALGAEGDDAERHEGEAGPVLADDAEDWRLTAPLDGRVLALSEVSDPTFAQQMLGPGAALDPSDGVLYAPADAVVTVAFPTGHAYGLRTAGGLDVLIHLGFDTVALDGEHFTPLVRKGDVVRRGDVLARFDAAAIRAAGYDLTTPMVVTSAKRIEGTQLTADTGSTVAHGEAFLSITPKEKPAAAAQS</sequence>
<dbReference type="Pfam" id="PF00367">
    <property type="entry name" value="PTS_EIIB"/>
    <property type="match status" value="1"/>
</dbReference>
<dbReference type="PROSITE" id="PS51093">
    <property type="entry name" value="PTS_EIIA_TYPE_1"/>
    <property type="match status" value="1"/>
</dbReference>
<evidence type="ECO:0000259" key="17">
    <source>
        <dbReference type="PROSITE" id="PS51098"/>
    </source>
</evidence>
<dbReference type="GO" id="GO:0015771">
    <property type="term" value="P:trehalose transport"/>
    <property type="evidence" value="ECO:0007669"/>
    <property type="project" value="TreeGrafter"/>
</dbReference>
<comment type="subcellular location">
    <subcellularLocation>
        <location evidence="1">Cell membrane</location>
        <topology evidence="1">Multi-pass membrane protein</topology>
    </subcellularLocation>
</comment>
<keyword evidence="3" id="KW-1003">Cell membrane</keyword>
<feature type="transmembrane region" description="Helical" evidence="15">
    <location>
        <begin position="261"/>
        <end position="287"/>
    </location>
</feature>
<evidence type="ECO:0000256" key="4">
    <source>
        <dbReference type="ARBA" id="ARBA00022597"/>
    </source>
</evidence>
<gene>
    <name evidence="19" type="ORF">AN277_0202130</name>
</gene>
<name>A0A199NVC0_9MICC</name>
<keyword evidence="10 15" id="KW-0472">Membrane</keyword>
<dbReference type="PROSITE" id="PS00371">
    <property type="entry name" value="PTS_EIIA_TYPE_1_HIS"/>
    <property type="match status" value="1"/>
</dbReference>
<keyword evidence="20" id="KW-1185">Reference proteome</keyword>
<dbReference type="Gene3D" id="2.70.70.10">
    <property type="entry name" value="Glucose Permease (Domain IIA)"/>
    <property type="match status" value="1"/>
</dbReference>
<evidence type="ECO:0000259" key="18">
    <source>
        <dbReference type="PROSITE" id="PS51103"/>
    </source>
</evidence>
<dbReference type="InterPro" id="IPR013013">
    <property type="entry name" value="PTS_EIIC_1"/>
</dbReference>
<dbReference type="GO" id="GO:0090589">
    <property type="term" value="F:protein-phosphocysteine-trehalose phosphotransferase system transporter activity"/>
    <property type="evidence" value="ECO:0007669"/>
    <property type="project" value="TreeGrafter"/>
</dbReference>
<keyword evidence="2" id="KW-0813">Transport</keyword>
<feature type="active site" description="Phosphocysteine intermediate; for EIIB activity" evidence="14">
    <location>
        <position position="26"/>
    </location>
</feature>
<dbReference type="InterPro" id="IPR003352">
    <property type="entry name" value="PTS_EIIC"/>
</dbReference>
<dbReference type="InterPro" id="IPR018113">
    <property type="entry name" value="PTrfase_EIIB_Cys"/>
</dbReference>
<dbReference type="SUPFAM" id="SSF55604">
    <property type="entry name" value="Glucose permease domain IIB"/>
    <property type="match status" value="1"/>
</dbReference>
<feature type="domain" description="PTS EIIB type-1" evidence="17">
    <location>
        <begin position="4"/>
        <end position="87"/>
    </location>
</feature>
<dbReference type="Gene3D" id="3.30.1360.60">
    <property type="entry name" value="Glucose permease domain IIB"/>
    <property type="match status" value="1"/>
</dbReference>
<dbReference type="FunFam" id="2.70.70.10:FF:000001">
    <property type="entry name" value="PTS system glucose-specific IIA component"/>
    <property type="match status" value="1"/>
</dbReference>
<feature type="domain" description="PTS EIIA type-1" evidence="16">
    <location>
        <begin position="528"/>
        <end position="632"/>
    </location>
</feature>
<keyword evidence="7 15" id="KW-0812">Transmembrane</keyword>
<dbReference type="PROSITE" id="PS01035">
    <property type="entry name" value="PTS_EIIB_TYPE_1_CYS"/>
    <property type="match status" value="1"/>
</dbReference>
<evidence type="ECO:0000256" key="7">
    <source>
        <dbReference type="ARBA" id="ARBA00022692"/>
    </source>
</evidence>
<keyword evidence="9 15" id="KW-1133">Transmembrane helix</keyword>
<comment type="catalytic activity">
    <reaction evidence="13">
        <text>N(pros)-phospho-L-histidyl-[protein](out) + sucrose = sucrose 6(G)-phosphate(in) + L-histidyl-[protein]</text>
        <dbReference type="Rhea" id="RHEA:49236"/>
        <dbReference type="Rhea" id="RHEA-COMP:9745"/>
        <dbReference type="Rhea" id="RHEA-COMP:9746"/>
        <dbReference type="ChEBI" id="CHEBI:17992"/>
        <dbReference type="ChEBI" id="CHEBI:29979"/>
        <dbReference type="ChEBI" id="CHEBI:64837"/>
        <dbReference type="ChEBI" id="CHEBI:91002"/>
        <dbReference type="EC" id="2.7.1.211"/>
    </reaction>
</comment>
<dbReference type="EMBL" id="LJBJ02000002">
    <property type="protein sequence ID" value="OAX52765.1"/>
    <property type="molecule type" value="Genomic_DNA"/>
</dbReference>
<keyword evidence="5" id="KW-0808">Transferase</keyword>
<keyword evidence="4" id="KW-0762">Sugar transport</keyword>
<dbReference type="GO" id="GO:0005886">
    <property type="term" value="C:plasma membrane"/>
    <property type="evidence" value="ECO:0007669"/>
    <property type="project" value="UniProtKB-SubCell"/>
</dbReference>
<dbReference type="PROSITE" id="PS51098">
    <property type="entry name" value="PTS_EIIB_TYPE_1"/>
    <property type="match status" value="1"/>
</dbReference>
<keyword evidence="6" id="KW-0598">Phosphotransferase system</keyword>
<feature type="transmembrane region" description="Helical" evidence="15">
    <location>
        <begin position="333"/>
        <end position="353"/>
    </location>
</feature>
<evidence type="ECO:0000313" key="20">
    <source>
        <dbReference type="Proteomes" id="UP000053171"/>
    </source>
</evidence>
<organism evidence="19 20">
    <name type="scientific">Rothia kristinae</name>
    <dbReference type="NCBI Taxonomy" id="37923"/>
    <lineage>
        <taxon>Bacteria</taxon>
        <taxon>Bacillati</taxon>
        <taxon>Actinomycetota</taxon>
        <taxon>Actinomycetes</taxon>
        <taxon>Micrococcales</taxon>
        <taxon>Micrococcaceae</taxon>
        <taxon>Rothia</taxon>
    </lineage>
</organism>
<dbReference type="RefSeq" id="WP_055684610.1">
    <property type="nucleotide sequence ID" value="NZ_JALXSL010000027.1"/>
</dbReference>
<feature type="transmembrane region" description="Helical" evidence="15">
    <location>
        <begin position="402"/>
        <end position="424"/>
    </location>
</feature>
<dbReference type="InterPro" id="IPR001996">
    <property type="entry name" value="PTS_IIB_1"/>
</dbReference>
<dbReference type="InterPro" id="IPR010973">
    <property type="entry name" value="PTS_IIBC_sucr"/>
</dbReference>
<evidence type="ECO:0000256" key="8">
    <source>
        <dbReference type="ARBA" id="ARBA00022777"/>
    </source>
</evidence>
<dbReference type="Proteomes" id="UP000053171">
    <property type="component" value="Unassembled WGS sequence"/>
</dbReference>
<keyword evidence="8" id="KW-0418">Kinase</keyword>
<evidence type="ECO:0000256" key="3">
    <source>
        <dbReference type="ARBA" id="ARBA00022475"/>
    </source>
</evidence>
<feature type="transmembrane region" description="Helical" evidence="15">
    <location>
        <begin position="189"/>
        <end position="212"/>
    </location>
</feature>
<evidence type="ECO:0000256" key="1">
    <source>
        <dbReference type="ARBA" id="ARBA00004651"/>
    </source>
</evidence>
<dbReference type="GO" id="GO:0008982">
    <property type="term" value="F:protein-N(PI)-phosphohistidine-sugar phosphotransferase activity"/>
    <property type="evidence" value="ECO:0007669"/>
    <property type="project" value="InterPro"/>
</dbReference>
<dbReference type="AlphaFoldDB" id="A0A199NVC0"/>
<dbReference type="Pfam" id="PF02378">
    <property type="entry name" value="PTS_EIIC"/>
    <property type="match status" value="1"/>
</dbReference>
<dbReference type="NCBIfam" id="TIGR00830">
    <property type="entry name" value="PTBA"/>
    <property type="match status" value="1"/>
</dbReference>
<proteinExistence type="predicted"/>
<comment type="caution">
    <text evidence="19">The sequence shown here is derived from an EMBL/GenBank/DDBJ whole genome shotgun (WGS) entry which is preliminary data.</text>
</comment>
<feature type="transmembrane region" description="Helical" evidence="15">
    <location>
        <begin position="232"/>
        <end position="249"/>
    </location>
</feature>
<evidence type="ECO:0000256" key="5">
    <source>
        <dbReference type="ARBA" id="ARBA00022679"/>
    </source>
</evidence>
<dbReference type="PANTHER" id="PTHR30175:SF4">
    <property type="entry name" value="PTS SYSTEM TREHALOSE-SPECIFIC EIIBC COMPONENT"/>
    <property type="match status" value="1"/>
</dbReference>
<dbReference type="PROSITE" id="PS51103">
    <property type="entry name" value="PTS_EIIC_TYPE_1"/>
    <property type="match status" value="1"/>
</dbReference>
<dbReference type="EC" id="2.7.1.211" evidence="11"/>
<accession>A0A199NVC0</accession>
<evidence type="ECO:0000256" key="2">
    <source>
        <dbReference type="ARBA" id="ARBA00022448"/>
    </source>
</evidence>
<dbReference type="GO" id="GO:0009401">
    <property type="term" value="P:phosphoenolpyruvate-dependent sugar phosphotransferase system"/>
    <property type="evidence" value="ECO:0007669"/>
    <property type="project" value="UniProtKB-KW"/>
</dbReference>
<evidence type="ECO:0000256" key="6">
    <source>
        <dbReference type="ARBA" id="ARBA00022683"/>
    </source>
</evidence>